<dbReference type="EMBL" id="KQ030532">
    <property type="protein sequence ID" value="KJZ73701.1"/>
    <property type="molecule type" value="Genomic_DNA"/>
</dbReference>
<accession>A0A0F7ZIH4</accession>
<dbReference type="Proteomes" id="UP000054481">
    <property type="component" value="Unassembled WGS sequence"/>
</dbReference>
<dbReference type="AlphaFoldDB" id="A0A0F7ZIH4"/>
<evidence type="ECO:0000313" key="2">
    <source>
        <dbReference type="Proteomes" id="UP000054481"/>
    </source>
</evidence>
<organism evidence="1 2">
    <name type="scientific">Hirsutella minnesotensis 3608</name>
    <dbReference type="NCBI Taxonomy" id="1043627"/>
    <lineage>
        <taxon>Eukaryota</taxon>
        <taxon>Fungi</taxon>
        <taxon>Dikarya</taxon>
        <taxon>Ascomycota</taxon>
        <taxon>Pezizomycotina</taxon>
        <taxon>Sordariomycetes</taxon>
        <taxon>Hypocreomycetidae</taxon>
        <taxon>Hypocreales</taxon>
        <taxon>Ophiocordycipitaceae</taxon>
        <taxon>Hirsutella</taxon>
    </lineage>
</organism>
<protein>
    <submittedName>
        <fullName evidence="1">Uncharacterized protein</fullName>
    </submittedName>
</protein>
<sequence>MDPFEALPCEMRLRVLESACTWRQAVNLSHASPALLHTRVAFSASLKARCRQNEVDSIISMFPSDLLRDALAVVTFPTKEALRVKHRILKSLDLSDLDHRRRLEEERDGYLSSIREHLDKWAAKTLTYPLDDDERNRAILQGLRRLFMQLKRYMDDYITKATSPDSTFAYSRLPRWSCRHLSEHRRPSEQGETASMNPIDTSKLSKTERYRLLKAFLRFELYSKLLSSGIWDVLIEQATGTSECENRAECLPCW</sequence>
<evidence type="ECO:0000313" key="1">
    <source>
        <dbReference type="EMBL" id="KJZ73701.1"/>
    </source>
</evidence>
<name>A0A0F7ZIH4_9HYPO</name>
<keyword evidence="2" id="KW-1185">Reference proteome</keyword>
<reference evidence="1 2" key="1">
    <citation type="journal article" date="2014" name="Genome Biol. Evol.">
        <title>Comparative genomics and transcriptomics analyses reveal divergent lifestyle features of nematode endoparasitic fungus Hirsutella minnesotensis.</title>
        <authorList>
            <person name="Lai Y."/>
            <person name="Liu K."/>
            <person name="Zhang X."/>
            <person name="Zhang X."/>
            <person name="Li K."/>
            <person name="Wang N."/>
            <person name="Shu C."/>
            <person name="Wu Y."/>
            <person name="Wang C."/>
            <person name="Bushley K.E."/>
            <person name="Xiang M."/>
            <person name="Liu X."/>
        </authorList>
    </citation>
    <scope>NUCLEOTIDE SEQUENCE [LARGE SCALE GENOMIC DNA]</scope>
    <source>
        <strain evidence="1 2">3608</strain>
    </source>
</reference>
<proteinExistence type="predicted"/>
<dbReference type="OrthoDB" id="4636359at2759"/>
<gene>
    <name evidence="1" type="ORF">HIM_06819</name>
</gene>